<dbReference type="Gene3D" id="3.30.40.10">
    <property type="entry name" value="Zinc/RING finger domain, C3HC4 (zinc finger)"/>
    <property type="match status" value="1"/>
</dbReference>
<name>A0AAN7W7N3_9PEZI</name>
<dbReference type="InterPro" id="IPR031127">
    <property type="entry name" value="E3_UB_ligase_RBR"/>
</dbReference>
<dbReference type="GO" id="GO:0061630">
    <property type="term" value="F:ubiquitin protein ligase activity"/>
    <property type="evidence" value="ECO:0007669"/>
    <property type="project" value="UniProtKB-EC"/>
</dbReference>
<keyword evidence="4" id="KW-0479">Metal-binding</keyword>
<dbReference type="InterPro" id="IPR044066">
    <property type="entry name" value="TRIAD_supradom"/>
</dbReference>
<dbReference type="InterPro" id="IPR013083">
    <property type="entry name" value="Znf_RING/FYVE/PHD"/>
</dbReference>
<sequence length="522" mass="57886">MSSTMSDLGSAMRRDLSRRTRNLANNIPEEPPQNITLEMARRRLAAAEASVVSATKVLEAIQNSRQNSQLMGATRKRKYDAEDVEVEILAKRPAIFVPPTRDSVLSSSGHAEPRVRKSSRKPYMDSATISTKPVRSGEVPSAFLRRLAKSKECTVCTESYTSEQFPSGVHSAPPTWRFGSPICPARLNSNSCNGCWQQHIRTAIDNSTDQVVHCQECDVALNDVGIKTLATAEDYQRYHDKLSVSFIKQDPDYRECASADCSYGYILAKGDGTIFHCQLCDSGYCVDCEAPWHVGKTCEQHQDSITSKKRKEKGNAASEKKIKDTTKPCPSCKTAIEKNRGCQHMTCLNCSHQFCWVCFSPYTGPKGIMIIGNHAHVESCRYYAPPPPRSGAAQQRAGTFGLAGYVVALPAVPPPPAPEVHDDLFGEPADEGFDDDLGGLFKTRRQHESIFVDEEDDMDDLFGPRRPRSRESIFAELEEEGETIRRFGDSPAPEHGDAEAAILPWHRRELEQENAGPRMTLG</sequence>
<keyword evidence="7" id="KW-0833">Ubl conjugation pathway</keyword>
<dbReference type="Pfam" id="PF01485">
    <property type="entry name" value="IBR"/>
    <property type="match status" value="1"/>
</dbReference>
<dbReference type="Gene3D" id="1.20.120.1750">
    <property type="match status" value="1"/>
</dbReference>
<dbReference type="CDD" id="cd20336">
    <property type="entry name" value="Rcat_RBR"/>
    <property type="match status" value="1"/>
</dbReference>
<dbReference type="Pfam" id="PF22191">
    <property type="entry name" value="IBR_1"/>
    <property type="match status" value="1"/>
</dbReference>
<evidence type="ECO:0000256" key="1">
    <source>
        <dbReference type="ARBA" id="ARBA00001798"/>
    </source>
</evidence>
<comment type="catalytic activity">
    <reaction evidence="1">
        <text>[E2 ubiquitin-conjugating enzyme]-S-ubiquitinyl-L-cysteine + [acceptor protein]-L-lysine = [E2 ubiquitin-conjugating enzyme]-L-cysteine + [acceptor protein]-N(6)-ubiquitinyl-L-lysine.</text>
        <dbReference type="EC" id="2.3.2.31"/>
    </reaction>
</comment>
<keyword evidence="6" id="KW-0863">Zinc-finger</keyword>
<comment type="caution">
    <text evidence="11">The sequence shown here is derived from an EMBL/GenBank/DDBJ whole genome shotgun (WGS) entry which is preliminary data.</text>
</comment>
<evidence type="ECO:0000256" key="2">
    <source>
        <dbReference type="ARBA" id="ARBA00012251"/>
    </source>
</evidence>
<feature type="region of interest" description="Disordered" evidence="9">
    <location>
        <begin position="101"/>
        <end position="132"/>
    </location>
</feature>
<reference evidence="11" key="1">
    <citation type="submission" date="2023-08" db="EMBL/GenBank/DDBJ databases">
        <title>Black Yeasts Isolated from many extreme environments.</title>
        <authorList>
            <person name="Coleine C."/>
            <person name="Stajich J.E."/>
            <person name="Selbmann L."/>
        </authorList>
    </citation>
    <scope>NUCLEOTIDE SEQUENCE</scope>
    <source>
        <strain evidence="11">CCFEE 5810</strain>
    </source>
</reference>
<dbReference type="SMART" id="SM00647">
    <property type="entry name" value="IBR"/>
    <property type="match status" value="2"/>
</dbReference>
<evidence type="ECO:0000256" key="4">
    <source>
        <dbReference type="ARBA" id="ARBA00022723"/>
    </source>
</evidence>
<evidence type="ECO:0000313" key="11">
    <source>
        <dbReference type="EMBL" id="KAK5696571.1"/>
    </source>
</evidence>
<evidence type="ECO:0000256" key="8">
    <source>
        <dbReference type="ARBA" id="ARBA00022833"/>
    </source>
</evidence>
<evidence type="ECO:0000256" key="6">
    <source>
        <dbReference type="ARBA" id="ARBA00022771"/>
    </source>
</evidence>
<dbReference type="CDD" id="cd20335">
    <property type="entry name" value="BRcat_RBR"/>
    <property type="match status" value="1"/>
</dbReference>
<feature type="domain" description="RING-type" evidence="10">
    <location>
        <begin position="149"/>
        <end position="384"/>
    </location>
</feature>
<gene>
    <name evidence="11" type="ORF">LTR97_007874</name>
</gene>
<organism evidence="11 12">
    <name type="scientific">Elasticomyces elasticus</name>
    <dbReference type="NCBI Taxonomy" id="574655"/>
    <lineage>
        <taxon>Eukaryota</taxon>
        <taxon>Fungi</taxon>
        <taxon>Dikarya</taxon>
        <taxon>Ascomycota</taxon>
        <taxon>Pezizomycotina</taxon>
        <taxon>Dothideomycetes</taxon>
        <taxon>Dothideomycetidae</taxon>
        <taxon>Mycosphaerellales</taxon>
        <taxon>Teratosphaeriaceae</taxon>
        <taxon>Elasticomyces</taxon>
    </lineage>
</organism>
<feature type="compositionally biased region" description="Basic and acidic residues" evidence="9">
    <location>
        <begin position="482"/>
        <end position="498"/>
    </location>
</feature>
<evidence type="ECO:0000259" key="10">
    <source>
        <dbReference type="PROSITE" id="PS51873"/>
    </source>
</evidence>
<dbReference type="EC" id="2.3.2.31" evidence="2"/>
<protein>
    <recommendedName>
        <fullName evidence="2">RBR-type E3 ubiquitin transferase</fullName>
        <ecNumber evidence="2">2.3.2.31</ecNumber>
    </recommendedName>
</protein>
<evidence type="ECO:0000256" key="3">
    <source>
        <dbReference type="ARBA" id="ARBA00022679"/>
    </source>
</evidence>
<proteinExistence type="predicted"/>
<dbReference type="SUPFAM" id="SSF57850">
    <property type="entry name" value="RING/U-box"/>
    <property type="match status" value="2"/>
</dbReference>
<dbReference type="GO" id="GO:0016567">
    <property type="term" value="P:protein ubiquitination"/>
    <property type="evidence" value="ECO:0007669"/>
    <property type="project" value="InterPro"/>
</dbReference>
<accession>A0AAN7W7N3</accession>
<dbReference type="EMBL" id="JAVRQU010000012">
    <property type="protein sequence ID" value="KAK5696571.1"/>
    <property type="molecule type" value="Genomic_DNA"/>
</dbReference>
<evidence type="ECO:0000256" key="9">
    <source>
        <dbReference type="SAM" id="MobiDB-lite"/>
    </source>
</evidence>
<evidence type="ECO:0000313" key="12">
    <source>
        <dbReference type="Proteomes" id="UP001310594"/>
    </source>
</evidence>
<dbReference type="InterPro" id="IPR002867">
    <property type="entry name" value="IBR_dom"/>
</dbReference>
<evidence type="ECO:0000256" key="5">
    <source>
        <dbReference type="ARBA" id="ARBA00022737"/>
    </source>
</evidence>
<evidence type="ECO:0000256" key="7">
    <source>
        <dbReference type="ARBA" id="ARBA00022786"/>
    </source>
</evidence>
<keyword evidence="8" id="KW-0862">Zinc</keyword>
<dbReference type="PANTHER" id="PTHR11685">
    <property type="entry name" value="RBR FAMILY RING FINGER AND IBR DOMAIN-CONTAINING"/>
    <property type="match status" value="1"/>
</dbReference>
<dbReference type="PROSITE" id="PS51873">
    <property type="entry name" value="TRIAD"/>
    <property type="match status" value="1"/>
</dbReference>
<dbReference type="AlphaFoldDB" id="A0AAN7W7N3"/>
<keyword evidence="5" id="KW-0677">Repeat</keyword>
<dbReference type="GO" id="GO:0008270">
    <property type="term" value="F:zinc ion binding"/>
    <property type="evidence" value="ECO:0007669"/>
    <property type="project" value="UniProtKB-KW"/>
</dbReference>
<feature type="region of interest" description="Disordered" evidence="9">
    <location>
        <begin position="479"/>
        <end position="522"/>
    </location>
</feature>
<dbReference type="Proteomes" id="UP001310594">
    <property type="component" value="Unassembled WGS sequence"/>
</dbReference>
<keyword evidence="3" id="KW-0808">Transferase</keyword>